<dbReference type="RefSeq" id="WP_340240687.1">
    <property type="nucleotide sequence ID" value="NZ_JBBEWC010000024.1"/>
</dbReference>
<proteinExistence type="predicted"/>
<protein>
    <submittedName>
        <fullName evidence="2">Restriction endonuclease</fullName>
        <ecNumber evidence="2">3.1.21.-</ecNumber>
    </submittedName>
</protein>
<name>A0ABW5JDG5_9BACT</name>
<evidence type="ECO:0000259" key="1">
    <source>
        <dbReference type="Pfam" id="PF04471"/>
    </source>
</evidence>
<organism evidence="2 3">
    <name type="scientific">Emticicia soli</name>
    <dbReference type="NCBI Taxonomy" id="2027878"/>
    <lineage>
        <taxon>Bacteria</taxon>
        <taxon>Pseudomonadati</taxon>
        <taxon>Bacteroidota</taxon>
        <taxon>Cytophagia</taxon>
        <taxon>Cytophagales</taxon>
        <taxon>Leadbetterellaceae</taxon>
        <taxon>Emticicia</taxon>
    </lineage>
</organism>
<keyword evidence="2" id="KW-0540">Nuclease</keyword>
<keyword evidence="2" id="KW-0378">Hydrolase</keyword>
<accession>A0ABW5JDG5</accession>
<reference evidence="3" key="1">
    <citation type="journal article" date="2019" name="Int. J. Syst. Evol. Microbiol.">
        <title>The Global Catalogue of Microorganisms (GCM) 10K type strain sequencing project: providing services to taxonomists for standard genome sequencing and annotation.</title>
        <authorList>
            <consortium name="The Broad Institute Genomics Platform"/>
            <consortium name="The Broad Institute Genome Sequencing Center for Infectious Disease"/>
            <person name="Wu L."/>
            <person name="Ma J."/>
        </authorList>
    </citation>
    <scope>NUCLEOTIDE SEQUENCE [LARGE SCALE GENOMIC DNA]</scope>
    <source>
        <strain evidence="3">KCTC 52344</strain>
    </source>
</reference>
<feature type="domain" description="Restriction endonuclease type IV Mrr" evidence="1">
    <location>
        <begin position="48"/>
        <end position="124"/>
    </location>
</feature>
<sequence>MTKEKKAKEKKPYNNGKSFENLNYLIQLAKNDNPNTTVYFDHKLKSKVGGRRQFDIIIEIKSNDFIFLVGIECKDYNTTNVPIDRIEAFQTKCNVCGIDRKIMIASKGFQKEAIDSASFFNIDLYILSEISSEDVKDWIDIERFKFIKENYSIQKIILLLEKETSVEFIKGEIPINLKVQTTNKSEYSLGTFIQSIFSNQIDQRLGKDYSTIWKENISKNGFNLMGGTLHYGSTLNELVELIDDNEKKQLIQEVHFYIDASLKNETVKNINVKKFSKHQLNEEMLAVTGLIDKYGTFTALKKGENKELEVYFTNLEGKSMKVIGEVIDKSP</sequence>
<dbReference type="EC" id="3.1.21.-" evidence="2"/>
<dbReference type="GO" id="GO:0004519">
    <property type="term" value="F:endonuclease activity"/>
    <property type="evidence" value="ECO:0007669"/>
    <property type="project" value="UniProtKB-KW"/>
</dbReference>
<dbReference type="Pfam" id="PF04471">
    <property type="entry name" value="Mrr_cat"/>
    <property type="match status" value="1"/>
</dbReference>
<dbReference type="Proteomes" id="UP001597510">
    <property type="component" value="Unassembled WGS sequence"/>
</dbReference>
<evidence type="ECO:0000313" key="3">
    <source>
        <dbReference type="Proteomes" id="UP001597510"/>
    </source>
</evidence>
<dbReference type="InterPro" id="IPR007560">
    <property type="entry name" value="Restrct_endonuc_IV_Mrr"/>
</dbReference>
<keyword evidence="3" id="KW-1185">Reference proteome</keyword>
<dbReference type="InterPro" id="IPR011335">
    <property type="entry name" value="Restrct_endonuc-II-like"/>
</dbReference>
<dbReference type="EMBL" id="JBHULC010000033">
    <property type="protein sequence ID" value="MFD2523309.1"/>
    <property type="molecule type" value="Genomic_DNA"/>
</dbReference>
<dbReference type="GO" id="GO:0016787">
    <property type="term" value="F:hydrolase activity"/>
    <property type="evidence" value="ECO:0007669"/>
    <property type="project" value="UniProtKB-KW"/>
</dbReference>
<comment type="caution">
    <text evidence="2">The sequence shown here is derived from an EMBL/GenBank/DDBJ whole genome shotgun (WGS) entry which is preliminary data.</text>
</comment>
<keyword evidence="2" id="KW-0255">Endonuclease</keyword>
<dbReference type="SUPFAM" id="SSF52980">
    <property type="entry name" value="Restriction endonuclease-like"/>
    <property type="match status" value="1"/>
</dbReference>
<gene>
    <name evidence="2" type="ORF">ACFSR2_20595</name>
</gene>
<evidence type="ECO:0000313" key="2">
    <source>
        <dbReference type="EMBL" id="MFD2523309.1"/>
    </source>
</evidence>